<dbReference type="STRING" id="914234.M2PEC2"/>
<comment type="similarity">
    <text evidence="1">Belongs to the FAD-binding monooxygenase family.</text>
</comment>
<dbReference type="EMBL" id="KB445803">
    <property type="protein sequence ID" value="EMD34219.1"/>
    <property type="molecule type" value="Genomic_DNA"/>
</dbReference>
<dbReference type="GO" id="GO:0050661">
    <property type="term" value="F:NADP binding"/>
    <property type="evidence" value="ECO:0007669"/>
    <property type="project" value="InterPro"/>
</dbReference>
<evidence type="ECO:0000313" key="5">
    <source>
        <dbReference type="EMBL" id="EMD34219.1"/>
    </source>
</evidence>
<organism evidence="5 6">
    <name type="scientific">Ceriporiopsis subvermispora (strain B)</name>
    <name type="common">White-rot fungus</name>
    <name type="synonym">Gelatoporia subvermispora</name>
    <dbReference type="NCBI Taxonomy" id="914234"/>
    <lineage>
        <taxon>Eukaryota</taxon>
        <taxon>Fungi</taxon>
        <taxon>Dikarya</taxon>
        <taxon>Basidiomycota</taxon>
        <taxon>Agaricomycotina</taxon>
        <taxon>Agaricomycetes</taxon>
        <taxon>Polyporales</taxon>
        <taxon>Gelatoporiaceae</taxon>
        <taxon>Gelatoporia</taxon>
    </lineage>
</organism>
<dbReference type="Pfam" id="PF00743">
    <property type="entry name" value="FMO-like"/>
    <property type="match status" value="1"/>
</dbReference>
<dbReference type="PANTHER" id="PTHR42877:SF4">
    <property type="entry name" value="FAD_NAD(P)-BINDING DOMAIN-CONTAINING PROTEIN-RELATED"/>
    <property type="match status" value="1"/>
</dbReference>
<evidence type="ECO:0000256" key="2">
    <source>
        <dbReference type="ARBA" id="ARBA00022630"/>
    </source>
</evidence>
<keyword evidence="2" id="KW-0285">Flavoprotein</keyword>
<dbReference type="InterPro" id="IPR036188">
    <property type="entry name" value="FAD/NAD-bd_sf"/>
</dbReference>
<gene>
    <name evidence="5" type="ORF">CERSUDRAFT_97479</name>
</gene>
<dbReference type="InterPro" id="IPR020946">
    <property type="entry name" value="Flavin_mOase-like"/>
</dbReference>
<evidence type="ECO:0000256" key="3">
    <source>
        <dbReference type="ARBA" id="ARBA00022827"/>
    </source>
</evidence>
<dbReference type="HOGENOM" id="CLU_006937_7_0_1"/>
<evidence type="ECO:0000256" key="1">
    <source>
        <dbReference type="ARBA" id="ARBA00010139"/>
    </source>
</evidence>
<dbReference type="GO" id="GO:0004499">
    <property type="term" value="F:N,N-dimethylaniline monooxygenase activity"/>
    <property type="evidence" value="ECO:0007669"/>
    <property type="project" value="InterPro"/>
</dbReference>
<reference evidence="5 6" key="1">
    <citation type="journal article" date="2012" name="Proc. Natl. Acad. Sci. U.S.A.">
        <title>Comparative genomics of Ceriporiopsis subvermispora and Phanerochaete chrysosporium provide insight into selective ligninolysis.</title>
        <authorList>
            <person name="Fernandez-Fueyo E."/>
            <person name="Ruiz-Duenas F.J."/>
            <person name="Ferreira P."/>
            <person name="Floudas D."/>
            <person name="Hibbett D.S."/>
            <person name="Canessa P."/>
            <person name="Larrondo L.F."/>
            <person name="James T.Y."/>
            <person name="Seelenfreund D."/>
            <person name="Lobos S."/>
            <person name="Polanco R."/>
            <person name="Tello M."/>
            <person name="Honda Y."/>
            <person name="Watanabe T."/>
            <person name="Watanabe T."/>
            <person name="Ryu J.S."/>
            <person name="Kubicek C.P."/>
            <person name="Schmoll M."/>
            <person name="Gaskell J."/>
            <person name="Hammel K.E."/>
            <person name="St John F.J."/>
            <person name="Vanden Wymelenberg A."/>
            <person name="Sabat G."/>
            <person name="Splinter BonDurant S."/>
            <person name="Syed K."/>
            <person name="Yadav J.S."/>
            <person name="Doddapaneni H."/>
            <person name="Subramanian V."/>
            <person name="Lavin J.L."/>
            <person name="Oguiza J.A."/>
            <person name="Perez G."/>
            <person name="Pisabarro A.G."/>
            <person name="Ramirez L."/>
            <person name="Santoyo F."/>
            <person name="Master E."/>
            <person name="Coutinho P.M."/>
            <person name="Henrissat B."/>
            <person name="Lombard V."/>
            <person name="Magnuson J.K."/>
            <person name="Kuees U."/>
            <person name="Hori C."/>
            <person name="Igarashi K."/>
            <person name="Samejima M."/>
            <person name="Held B.W."/>
            <person name="Barry K.W."/>
            <person name="LaButti K.M."/>
            <person name="Lapidus A."/>
            <person name="Lindquist E.A."/>
            <person name="Lucas S.M."/>
            <person name="Riley R."/>
            <person name="Salamov A.A."/>
            <person name="Hoffmeister D."/>
            <person name="Schwenk D."/>
            <person name="Hadar Y."/>
            <person name="Yarden O."/>
            <person name="de Vries R.P."/>
            <person name="Wiebenga A."/>
            <person name="Stenlid J."/>
            <person name="Eastwood D."/>
            <person name="Grigoriev I.V."/>
            <person name="Berka R.M."/>
            <person name="Blanchette R.A."/>
            <person name="Kersten P."/>
            <person name="Martinez A.T."/>
            <person name="Vicuna R."/>
            <person name="Cullen D."/>
        </authorList>
    </citation>
    <scope>NUCLEOTIDE SEQUENCE [LARGE SCALE GENOMIC DNA]</scope>
    <source>
        <strain evidence="5 6">B</strain>
    </source>
</reference>
<name>M2PEC2_CERS8</name>
<dbReference type="SUPFAM" id="SSF51905">
    <property type="entry name" value="FAD/NAD(P)-binding domain"/>
    <property type="match status" value="1"/>
</dbReference>
<evidence type="ECO:0000256" key="4">
    <source>
        <dbReference type="ARBA" id="ARBA00023002"/>
    </source>
</evidence>
<dbReference type="Gene3D" id="3.50.50.60">
    <property type="entry name" value="FAD/NAD(P)-binding domain"/>
    <property type="match status" value="2"/>
</dbReference>
<sequence>MIFFCMQDGVRWPSYNFPNTPDSIALDAYLRHKSKFLEAAINRLAEQAVFNHPHGDCLYMASEKTAPGSRIAIIGAGVGGVTFAIGLQKRLGFHDFTIFEQGTDVGGTWRDNTYPGCCSDVPTHWYSLSSEPNPYWSRTHVPQSEIQAYWQSLARKYGLYTRTSFRTCVSSAAWDDERSVWVIELEDLQTGARRTEEAEILVSAVGLLGEPRYPTKLEGRDRFKGELLHSARWNHGIDLRDKRVAVIGNGCSGVQLVPEIVKESGVSVVNFCRTPSWLIHTPRGEFKEWHKWIFAHIPMAMRAYRAWIMLQHEMMWPLFSSGQSKNRAKVEETIKGFIRSVAPESYHDQLMPNYPLACKRLVVDTGYLAALHRPNLDLNWDGIAEITEDGIRTQKGENITFDIIIFSTGYVADTYPVPVRGKNGRTIQQYFDSQGGPTAYRSVGIPGFPNFYMLGGPNSNTSIGSVIFFEECQAEYILQLCAPVLSRSVRSFTITQSACDAYNADIQARISRAVYPQCNSWYRAAEGTGKNFSIFPGPLTRFWWIMRSPIWDDYEVQGAEKWKPRSKLARVVKCVGLGVALACTALVWLNPTQGGRIWST</sequence>
<dbReference type="PANTHER" id="PTHR42877">
    <property type="entry name" value="L-ORNITHINE N(5)-MONOOXYGENASE-RELATED"/>
    <property type="match status" value="1"/>
</dbReference>
<dbReference type="GO" id="GO:0050660">
    <property type="term" value="F:flavin adenine dinucleotide binding"/>
    <property type="evidence" value="ECO:0007669"/>
    <property type="project" value="InterPro"/>
</dbReference>
<protein>
    <submittedName>
        <fullName evidence="5">Uncharacterized protein</fullName>
    </submittedName>
</protein>
<dbReference type="InterPro" id="IPR051209">
    <property type="entry name" value="FAD-bind_Monooxygenase_sf"/>
</dbReference>
<accession>M2PEC2</accession>
<keyword evidence="3" id="KW-0274">FAD</keyword>
<proteinExistence type="inferred from homology"/>
<evidence type="ECO:0000313" key="6">
    <source>
        <dbReference type="Proteomes" id="UP000016930"/>
    </source>
</evidence>
<keyword evidence="6" id="KW-1185">Reference proteome</keyword>
<dbReference type="Proteomes" id="UP000016930">
    <property type="component" value="Unassembled WGS sequence"/>
</dbReference>
<dbReference type="AlphaFoldDB" id="M2PEC2"/>
<dbReference type="OrthoDB" id="74360at2759"/>
<keyword evidence="4" id="KW-0560">Oxidoreductase</keyword>